<dbReference type="SUPFAM" id="SSF55874">
    <property type="entry name" value="ATPase domain of HSP90 chaperone/DNA topoisomerase II/histidine kinase"/>
    <property type="match status" value="1"/>
</dbReference>
<gene>
    <name evidence="21" type="ORF">H6G03_05055</name>
</gene>
<dbReference type="Pfam" id="PF08447">
    <property type="entry name" value="PAS_3"/>
    <property type="match status" value="1"/>
</dbReference>
<dbReference type="Gene3D" id="3.30.565.10">
    <property type="entry name" value="Histidine kinase-like ATPase, C-terminal domain"/>
    <property type="match status" value="1"/>
</dbReference>
<dbReference type="Pfam" id="PF00072">
    <property type="entry name" value="Response_reg"/>
    <property type="match status" value="2"/>
</dbReference>
<evidence type="ECO:0000259" key="16">
    <source>
        <dbReference type="PROSITE" id="PS50046"/>
    </source>
</evidence>
<evidence type="ECO:0000313" key="22">
    <source>
        <dbReference type="Proteomes" id="UP000641646"/>
    </source>
</evidence>
<feature type="domain" description="Phytochrome chromophore attachment site" evidence="16">
    <location>
        <begin position="180"/>
        <end position="328"/>
    </location>
</feature>
<dbReference type="InterPro" id="IPR029016">
    <property type="entry name" value="GAF-like_dom_sf"/>
</dbReference>
<dbReference type="PROSITE" id="PS50110">
    <property type="entry name" value="RESPONSE_REGULATORY"/>
    <property type="match status" value="2"/>
</dbReference>
<comment type="catalytic activity">
    <reaction evidence="1">
        <text>ATP + protein L-histidine = ADP + protein N-phospho-L-histidine.</text>
        <dbReference type="EC" id="2.7.13.3"/>
    </reaction>
</comment>
<evidence type="ECO:0000256" key="6">
    <source>
        <dbReference type="ARBA" id="ARBA00022679"/>
    </source>
</evidence>
<dbReference type="SMART" id="SM00086">
    <property type="entry name" value="PAC"/>
    <property type="match status" value="1"/>
</dbReference>
<evidence type="ECO:0000259" key="20">
    <source>
        <dbReference type="PROSITE" id="PS50113"/>
    </source>
</evidence>
<dbReference type="InterPro" id="IPR000700">
    <property type="entry name" value="PAS-assoc_C"/>
</dbReference>
<dbReference type="Pfam" id="PF01590">
    <property type="entry name" value="GAF"/>
    <property type="match status" value="1"/>
</dbReference>
<dbReference type="CDD" id="cd00082">
    <property type="entry name" value="HisKA"/>
    <property type="match status" value="1"/>
</dbReference>
<dbReference type="EC" id="2.7.13.3" evidence="4"/>
<dbReference type="InterPro" id="IPR004358">
    <property type="entry name" value="Sig_transdc_His_kin-like_C"/>
</dbReference>
<feature type="domain" description="Response regulatory" evidence="18">
    <location>
        <begin position="771"/>
        <end position="887"/>
    </location>
</feature>
<dbReference type="CDD" id="cd17546">
    <property type="entry name" value="REC_hyHK_CKI1_RcsC-like"/>
    <property type="match status" value="1"/>
</dbReference>
<dbReference type="AlphaFoldDB" id="A0A926VDD3"/>
<comment type="caution">
    <text evidence="21">The sequence shown here is derived from an EMBL/GenBank/DDBJ whole genome shotgun (WGS) entry which is preliminary data.</text>
</comment>
<dbReference type="GO" id="GO:0016020">
    <property type="term" value="C:membrane"/>
    <property type="evidence" value="ECO:0007669"/>
    <property type="project" value="UniProtKB-SubCell"/>
</dbReference>
<evidence type="ECO:0000256" key="10">
    <source>
        <dbReference type="ARBA" id="ARBA00023012"/>
    </source>
</evidence>
<dbReference type="GO" id="GO:0005524">
    <property type="term" value="F:ATP binding"/>
    <property type="evidence" value="ECO:0007669"/>
    <property type="project" value="UniProtKB-KW"/>
</dbReference>
<dbReference type="InterPro" id="IPR036097">
    <property type="entry name" value="HisK_dim/P_sf"/>
</dbReference>
<dbReference type="SUPFAM" id="SSF47384">
    <property type="entry name" value="Homodimeric domain of signal transducing histidine kinase"/>
    <property type="match status" value="1"/>
</dbReference>
<dbReference type="CDD" id="cd16922">
    <property type="entry name" value="HATPase_EvgS-ArcB-TorS-like"/>
    <property type="match status" value="1"/>
</dbReference>
<dbReference type="GO" id="GO:0000155">
    <property type="term" value="F:phosphorelay sensor kinase activity"/>
    <property type="evidence" value="ECO:0007669"/>
    <property type="project" value="InterPro"/>
</dbReference>
<dbReference type="SMART" id="SM00387">
    <property type="entry name" value="HATPase_c"/>
    <property type="match status" value="1"/>
</dbReference>
<keyword evidence="9" id="KW-0067">ATP-binding</keyword>
<organism evidence="21 22">
    <name type="scientific">Aerosakkonema funiforme FACHB-1375</name>
    <dbReference type="NCBI Taxonomy" id="2949571"/>
    <lineage>
        <taxon>Bacteria</taxon>
        <taxon>Bacillati</taxon>
        <taxon>Cyanobacteriota</taxon>
        <taxon>Cyanophyceae</taxon>
        <taxon>Oscillatoriophycideae</taxon>
        <taxon>Aerosakkonematales</taxon>
        <taxon>Aerosakkonemataceae</taxon>
        <taxon>Aerosakkonema</taxon>
    </lineage>
</organism>
<feature type="domain" description="PAC" evidence="20">
    <location>
        <begin position="432"/>
        <end position="484"/>
    </location>
</feature>
<evidence type="ECO:0000256" key="2">
    <source>
        <dbReference type="ARBA" id="ARBA00004370"/>
    </source>
</evidence>
<sequence>MKWLPDKTVNANILIVDDTLHNLRLLSNILSDRGYKVRCVPKGTMALATARLSPPDLILLDIMMPEMDGYEVCEQLKTDALTSDIPVIFISALHEALDKVKAFAIGGVDYITKPFQVEEVLARVENQLRLQKLQKQLAEQNALLQEEIRVRREAEMALRLQLKREQLVGAILERIRSSLNLEEVLTVAVREVRSFLSTDRIIIYRFNPDWNGVVVVESVASGWTSTLGIEIGDECFIKTYIPLYQQGRIRALPDIIGSDLQQCHKNLLGRFEVKASLVVPILYGEETSENANSLIPNQLWGLLIAHHCQGEREWHSSEIESLKQLCLQLAIAIKQCTLFEQAKTEIAERKQAEEKLRQSEQRFRDVSEAVGEYLWEVDANNTYSFVTDRVKSVKGYAPSELIGHKPIEFICQEDIEKVRNIFSDAFSKKCTFKLQHRNITPSGEIVWEEVVGIPLFDNQGNIVGFRGTGLNITERKQAEEALQKAKEAADAANRAKSEFLANMSHELRTPLNAILGFTQIMNRDSSLHQEQREHLRIINRSGEHLLSLINDILDMSKIEAGRTTFNEKTFDLIHLLESLEEMLRLKASSKSLDLRIKYTPDIPQYVRTDEGKLRQVLINLLGNAIKFTEEGSVTLRVRVGDCESGRVADAQQLLSPPYLLPTSTGPHFFDLLFEVEDTGPGIAKEEMHKLFQAFGQTEIGRQSQQGTGLGLAISKKFVQLMGGDITVSSKVGIGTKFAFNIQVRLARSQEVETAKESRKVIGLAPHQPEYRILVVEDVKVSRLLLIKLLASVGFCVCEATNGSEAIALWESWKPHLIFMDMLMPVMDGYEATKHIKERASGHQTAIIALTTNAFDEQRNSVLSAGCDDFIRKPFREQLIFDKIADYLGVKYIYEKRLPEQRQKAEARKESSSDHLGGVYSQSVHLSSLQEMSGEWIAALHQAAIEADDELILNLAEQINNTNAALSKYISDLAHSFQFENINALTEKIIKYIG</sequence>
<evidence type="ECO:0000313" key="21">
    <source>
        <dbReference type="EMBL" id="MBD2180479.1"/>
    </source>
</evidence>
<dbReference type="InterPro" id="IPR003018">
    <property type="entry name" value="GAF"/>
</dbReference>
<accession>A0A926VDD3</accession>
<evidence type="ECO:0000256" key="5">
    <source>
        <dbReference type="ARBA" id="ARBA00022553"/>
    </source>
</evidence>
<dbReference type="InterPro" id="IPR005467">
    <property type="entry name" value="His_kinase_dom"/>
</dbReference>
<feature type="coiled-coil region" evidence="15">
    <location>
        <begin position="121"/>
        <end position="150"/>
    </location>
</feature>
<reference evidence="21" key="1">
    <citation type="journal article" date="2015" name="ISME J.">
        <title>Draft Genome Sequence of Streptomyces incarnatus NRRL8089, which Produces the Nucleoside Antibiotic Sinefungin.</title>
        <authorList>
            <person name="Oshima K."/>
            <person name="Hattori M."/>
            <person name="Shimizu H."/>
            <person name="Fukuda K."/>
            <person name="Nemoto M."/>
            <person name="Inagaki K."/>
            <person name="Tamura T."/>
        </authorList>
    </citation>
    <scope>NUCLEOTIDE SEQUENCE</scope>
    <source>
        <strain evidence="21">FACHB-1375</strain>
    </source>
</reference>
<dbReference type="SUPFAM" id="SSF55781">
    <property type="entry name" value="GAF domain-like"/>
    <property type="match status" value="1"/>
</dbReference>
<proteinExistence type="inferred from homology"/>
<dbReference type="SMART" id="SM00065">
    <property type="entry name" value="GAF"/>
    <property type="match status" value="1"/>
</dbReference>
<evidence type="ECO:0000256" key="13">
    <source>
        <dbReference type="ARBA" id="ARBA00074306"/>
    </source>
</evidence>
<feature type="modified residue" description="4-aspartylphosphate" evidence="14">
    <location>
        <position position="61"/>
    </location>
</feature>
<dbReference type="PROSITE" id="PS50113">
    <property type="entry name" value="PAC"/>
    <property type="match status" value="1"/>
</dbReference>
<dbReference type="InterPro" id="IPR001610">
    <property type="entry name" value="PAC"/>
</dbReference>
<name>A0A926VDD3_9CYAN</name>
<dbReference type="SUPFAM" id="SSF52172">
    <property type="entry name" value="CheY-like"/>
    <property type="match status" value="2"/>
</dbReference>
<dbReference type="InterPro" id="IPR000014">
    <property type="entry name" value="PAS"/>
</dbReference>
<evidence type="ECO:0000256" key="7">
    <source>
        <dbReference type="ARBA" id="ARBA00022741"/>
    </source>
</evidence>
<keyword evidence="22" id="KW-1185">Reference proteome</keyword>
<evidence type="ECO:0000256" key="9">
    <source>
        <dbReference type="ARBA" id="ARBA00022840"/>
    </source>
</evidence>
<dbReference type="InterPro" id="IPR035965">
    <property type="entry name" value="PAS-like_dom_sf"/>
</dbReference>
<evidence type="ECO:0000256" key="11">
    <source>
        <dbReference type="ARBA" id="ARBA00023136"/>
    </source>
</evidence>
<evidence type="ECO:0000256" key="1">
    <source>
        <dbReference type="ARBA" id="ARBA00000085"/>
    </source>
</evidence>
<keyword evidence="15" id="KW-0175">Coiled coil</keyword>
<feature type="domain" description="Histidine kinase" evidence="17">
    <location>
        <begin position="502"/>
        <end position="745"/>
    </location>
</feature>
<dbReference type="SUPFAM" id="SSF55785">
    <property type="entry name" value="PYP-like sensor domain (PAS domain)"/>
    <property type="match status" value="1"/>
</dbReference>
<dbReference type="InterPro" id="IPR001789">
    <property type="entry name" value="Sig_transdc_resp-reg_receiver"/>
</dbReference>
<keyword evidence="5 14" id="KW-0597">Phosphoprotein</keyword>
<dbReference type="FunFam" id="1.10.287.130:FF:000038">
    <property type="entry name" value="Sensory transduction histidine kinase"/>
    <property type="match status" value="1"/>
</dbReference>
<keyword evidence="10" id="KW-0902">Two-component regulatory system</keyword>
<dbReference type="InterPro" id="IPR011006">
    <property type="entry name" value="CheY-like_superfamily"/>
</dbReference>
<dbReference type="PANTHER" id="PTHR45339:SF1">
    <property type="entry name" value="HYBRID SIGNAL TRANSDUCTION HISTIDINE KINASE J"/>
    <property type="match status" value="1"/>
</dbReference>
<dbReference type="SMART" id="SM00388">
    <property type="entry name" value="HisKA"/>
    <property type="match status" value="1"/>
</dbReference>
<evidence type="ECO:0000259" key="19">
    <source>
        <dbReference type="PROSITE" id="PS50112"/>
    </source>
</evidence>
<dbReference type="PROSITE" id="PS50046">
    <property type="entry name" value="PHYTOCHROME_2"/>
    <property type="match status" value="1"/>
</dbReference>
<feature type="modified residue" description="4-aspartylphosphate" evidence="14">
    <location>
        <position position="820"/>
    </location>
</feature>
<dbReference type="RefSeq" id="WP_190462732.1">
    <property type="nucleotide sequence ID" value="NZ_JACJPW010000009.1"/>
</dbReference>
<dbReference type="PRINTS" id="PR00344">
    <property type="entry name" value="BCTRLSENSOR"/>
</dbReference>
<evidence type="ECO:0000256" key="8">
    <source>
        <dbReference type="ARBA" id="ARBA00022777"/>
    </source>
</evidence>
<dbReference type="FunFam" id="3.30.565.10:FF:000010">
    <property type="entry name" value="Sensor histidine kinase RcsC"/>
    <property type="match status" value="1"/>
</dbReference>
<dbReference type="InterPro" id="IPR036890">
    <property type="entry name" value="HATPase_C_sf"/>
</dbReference>
<dbReference type="Gene3D" id="3.40.50.2300">
    <property type="match status" value="2"/>
</dbReference>
<feature type="domain" description="Response regulatory" evidence="18">
    <location>
        <begin position="12"/>
        <end position="128"/>
    </location>
</feature>
<dbReference type="Gene3D" id="6.10.250.690">
    <property type="match status" value="1"/>
</dbReference>
<comment type="similarity">
    <text evidence="3">In the N-terminal section; belongs to the phytochrome family.</text>
</comment>
<dbReference type="EMBL" id="JACJPW010000009">
    <property type="protein sequence ID" value="MBD2180479.1"/>
    <property type="molecule type" value="Genomic_DNA"/>
</dbReference>
<dbReference type="Pfam" id="PF00512">
    <property type="entry name" value="HisKA"/>
    <property type="match status" value="1"/>
</dbReference>
<keyword evidence="6" id="KW-0808">Transferase</keyword>
<dbReference type="InterPro" id="IPR003661">
    <property type="entry name" value="HisK_dim/P_dom"/>
</dbReference>
<keyword evidence="8" id="KW-0418">Kinase</keyword>
<keyword evidence="12" id="KW-0131">Cell cycle</keyword>
<protein>
    <recommendedName>
        <fullName evidence="13">Circadian input-output histidine kinase CikA</fullName>
        <ecNumber evidence="4">2.7.13.3</ecNumber>
    </recommendedName>
</protein>
<feature type="domain" description="PAS" evidence="19">
    <location>
        <begin position="359"/>
        <end position="429"/>
    </location>
</feature>
<evidence type="ECO:0000256" key="3">
    <source>
        <dbReference type="ARBA" id="ARBA00006402"/>
    </source>
</evidence>
<feature type="coiled-coil region" evidence="15">
    <location>
        <begin position="342"/>
        <end position="369"/>
    </location>
</feature>
<dbReference type="NCBIfam" id="TIGR00229">
    <property type="entry name" value="sensory_box"/>
    <property type="match status" value="1"/>
</dbReference>
<keyword evidence="11" id="KW-0472">Membrane</keyword>
<evidence type="ECO:0000256" key="12">
    <source>
        <dbReference type="ARBA" id="ARBA00023306"/>
    </source>
</evidence>
<dbReference type="SMART" id="SM00448">
    <property type="entry name" value="REC"/>
    <property type="match status" value="2"/>
</dbReference>
<reference evidence="21" key="2">
    <citation type="submission" date="2020-08" db="EMBL/GenBank/DDBJ databases">
        <authorList>
            <person name="Chen M."/>
            <person name="Teng W."/>
            <person name="Zhao L."/>
            <person name="Hu C."/>
            <person name="Zhou Y."/>
            <person name="Han B."/>
            <person name="Song L."/>
            <person name="Shu W."/>
        </authorList>
    </citation>
    <scope>NUCLEOTIDE SEQUENCE</scope>
    <source>
        <strain evidence="21">FACHB-1375</strain>
    </source>
</reference>
<dbReference type="Pfam" id="PF02518">
    <property type="entry name" value="HATPase_c"/>
    <property type="match status" value="1"/>
</dbReference>
<evidence type="ECO:0000259" key="18">
    <source>
        <dbReference type="PROSITE" id="PS50110"/>
    </source>
</evidence>
<comment type="subcellular location">
    <subcellularLocation>
        <location evidence="2">Membrane</location>
    </subcellularLocation>
</comment>
<evidence type="ECO:0000256" key="15">
    <source>
        <dbReference type="SAM" id="Coils"/>
    </source>
</evidence>
<evidence type="ECO:0000256" key="14">
    <source>
        <dbReference type="PROSITE-ProRule" id="PRU00169"/>
    </source>
</evidence>
<dbReference type="PANTHER" id="PTHR45339">
    <property type="entry name" value="HYBRID SIGNAL TRANSDUCTION HISTIDINE KINASE J"/>
    <property type="match status" value="1"/>
</dbReference>
<evidence type="ECO:0000259" key="17">
    <source>
        <dbReference type="PROSITE" id="PS50109"/>
    </source>
</evidence>
<keyword evidence="7" id="KW-0547">Nucleotide-binding</keyword>
<dbReference type="InterPro" id="IPR016132">
    <property type="entry name" value="Phyto_chromo_attachment"/>
</dbReference>
<dbReference type="Gene3D" id="3.30.450.40">
    <property type="match status" value="1"/>
</dbReference>
<dbReference type="Gene3D" id="3.30.450.20">
    <property type="entry name" value="PAS domain"/>
    <property type="match status" value="1"/>
</dbReference>
<feature type="coiled-coil region" evidence="15">
    <location>
        <begin position="475"/>
        <end position="502"/>
    </location>
</feature>
<dbReference type="Proteomes" id="UP000641646">
    <property type="component" value="Unassembled WGS sequence"/>
</dbReference>
<dbReference type="CDD" id="cd00130">
    <property type="entry name" value="PAS"/>
    <property type="match status" value="1"/>
</dbReference>
<dbReference type="Gene3D" id="1.10.287.130">
    <property type="match status" value="1"/>
</dbReference>
<dbReference type="InterPro" id="IPR003594">
    <property type="entry name" value="HATPase_dom"/>
</dbReference>
<dbReference type="PROSITE" id="PS50109">
    <property type="entry name" value="HIS_KIN"/>
    <property type="match status" value="1"/>
</dbReference>
<dbReference type="InterPro" id="IPR013655">
    <property type="entry name" value="PAS_fold_3"/>
</dbReference>
<dbReference type="CDD" id="cd19920">
    <property type="entry name" value="REC_PA4781-like"/>
    <property type="match status" value="1"/>
</dbReference>
<evidence type="ECO:0000256" key="4">
    <source>
        <dbReference type="ARBA" id="ARBA00012438"/>
    </source>
</evidence>
<dbReference type="PROSITE" id="PS50112">
    <property type="entry name" value="PAS"/>
    <property type="match status" value="1"/>
</dbReference>